<dbReference type="InterPro" id="IPR010982">
    <property type="entry name" value="Lambda_DNA-bd_dom_sf"/>
</dbReference>
<dbReference type="InterPro" id="IPR046335">
    <property type="entry name" value="LacI/GalR-like_sensor"/>
</dbReference>
<gene>
    <name evidence="5" type="ORF">HK107_07825</name>
</gene>
<proteinExistence type="predicted"/>
<dbReference type="Gene3D" id="3.40.50.2300">
    <property type="match status" value="2"/>
</dbReference>
<evidence type="ECO:0000313" key="5">
    <source>
        <dbReference type="EMBL" id="NNU16226.1"/>
    </source>
</evidence>
<evidence type="ECO:0000313" key="6">
    <source>
        <dbReference type="Proteomes" id="UP000536835"/>
    </source>
</evidence>
<keyword evidence="6" id="KW-1185">Reference proteome</keyword>
<dbReference type="SMART" id="SM00354">
    <property type="entry name" value="HTH_LACI"/>
    <property type="match status" value="1"/>
</dbReference>
<evidence type="ECO:0000256" key="3">
    <source>
        <dbReference type="ARBA" id="ARBA00023163"/>
    </source>
</evidence>
<dbReference type="InterPro" id="IPR000843">
    <property type="entry name" value="HTH_LacI"/>
</dbReference>
<dbReference type="PANTHER" id="PTHR30146">
    <property type="entry name" value="LACI-RELATED TRANSCRIPTIONAL REPRESSOR"/>
    <property type="match status" value="1"/>
</dbReference>
<dbReference type="Pfam" id="PF00356">
    <property type="entry name" value="LacI"/>
    <property type="match status" value="1"/>
</dbReference>
<dbReference type="GO" id="GO:0003700">
    <property type="term" value="F:DNA-binding transcription factor activity"/>
    <property type="evidence" value="ECO:0007669"/>
    <property type="project" value="TreeGrafter"/>
</dbReference>
<dbReference type="AlphaFoldDB" id="A0A7Y3RMC8"/>
<evidence type="ECO:0000259" key="4">
    <source>
        <dbReference type="PROSITE" id="PS50932"/>
    </source>
</evidence>
<dbReference type="PROSITE" id="PS50932">
    <property type="entry name" value="HTH_LACI_2"/>
    <property type="match status" value="1"/>
</dbReference>
<dbReference type="SUPFAM" id="SSF53822">
    <property type="entry name" value="Periplasmic binding protein-like I"/>
    <property type="match status" value="1"/>
</dbReference>
<dbReference type="Proteomes" id="UP000536835">
    <property type="component" value="Unassembled WGS sequence"/>
</dbReference>
<dbReference type="GO" id="GO:0000976">
    <property type="term" value="F:transcription cis-regulatory region binding"/>
    <property type="evidence" value="ECO:0007669"/>
    <property type="project" value="TreeGrafter"/>
</dbReference>
<dbReference type="Pfam" id="PF13377">
    <property type="entry name" value="Peripla_BP_3"/>
    <property type="match status" value="1"/>
</dbReference>
<organism evidence="5 6">
    <name type="scientific">Parvularcula mediterranea</name>
    <dbReference type="NCBI Taxonomy" id="2732508"/>
    <lineage>
        <taxon>Bacteria</taxon>
        <taxon>Pseudomonadati</taxon>
        <taxon>Pseudomonadota</taxon>
        <taxon>Alphaproteobacteria</taxon>
        <taxon>Parvularculales</taxon>
        <taxon>Parvularculaceae</taxon>
        <taxon>Parvularcula</taxon>
    </lineage>
</organism>
<keyword evidence="2" id="KW-0238">DNA-binding</keyword>
<keyword evidence="3" id="KW-0804">Transcription</keyword>
<sequence length="329" mass="35129">MADLARAAQVDASTVSRALADSPRVKQATKDHIKAIAEKIGYEINISASNLRKQATKTIGVVVPIDPTRGQTISDPFYLEMLGAVTTAAADRDYDLLLTVPKSDEKVAEKRLLTTGKVDGLIIIGQAGRKERLNALAQSTDRIVVWGGALEDARYTIVGSDNVEGGRTAGRHLLSLGRRRILFIGDTSLPEVALRYEGFQSAMASQGVEHDPDLMLPLGFGASTTVRDVLNLVEDGLKFDAIFAASDVLAIAAMSALQKAGREIPEDVAVVGYDNVGQAANALPSLSTIDQNIALGGELLVELLLRKIRGEKVRSELTSTDLIVRASTL</sequence>
<dbReference type="SUPFAM" id="SSF47413">
    <property type="entry name" value="lambda repressor-like DNA-binding domains"/>
    <property type="match status" value="1"/>
</dbReference>
<feature type="domain" description="HTH lacI-type" evidence="4">
    <location>
        <begin position="1"/>
        <end position="53"/>
    </location>
</feature>
<dbReference type="Gene3D" id="1.10.260.40">
    <property type="entry name" value="lambda repressor-like DNA-binding domains"/>
    <property type="match status" value="1"/>
</dbReference>
<evidence type="ECO:0000256" key="1">
    <source>
        <dbReference type="ARBA" id="ARBA00023015"/>
    </source>
</evidence>
<evidence type="ECO:0000256" key="2">
    <source>
        <dbReference type="ARBA" id="ARBA00023125"/>
    </source>
</evidence>
<accession>A0A7Y3RMC8</accession>
<dbReference type="InterPro" id="IPR028082">
    <property type="entry name" value="Peripla_BP_I"/>
</dbReference>
<protein>
    <submittedName>
        <fullName evidence="5">Substrate-binding domain-containing protein</fullName>
    </submittedName>
</protein>
<dbReference type="CDD" id="cd01392">
    <property type="entry name" value="HTH_LacI"/>
    <property type="match status" value="1"/>
</dbReference>
<name>A0A7Y3RMC8_9PROT</name>
<dbReference type="PANTHER" id="PTHR30146:SF120">
    <property type="entry name" value="ALANINE RACEMASE"/>
    <property type="match status" value="1"/>
</dbReference>
<comment type="caution">
    <text evidence="5">The sequence shown here is derived from an EMBL/GenBank/DDBJ whole genome shotgun (WGS) entry which is preliminary data.</text>
</comment>
<keyword evidence="1" id="KW-0805">Transcription regulation</keyword>
<dbReference type="EMBL" id="JABFCX010000002">
    <property type="protein sequence ID" value="NNU16226.1"/>
    <property type="molecule type" value="Genomic_DNA"/>
</dbReference>
<reference evidence="5 6" key="1">
    <citation type="submission" date="2020-05" db="EMBL/GenBank/DDBJ databases">
        <title>Parvularcula mediterraneae sp. nov., isolated from polypropylene straw from shallow seawater of the seashore of Laganas in Zakynthos island, Greece.</title>
        <authorList>
            <person name="Szabo I."/>
            <person name="Al-Omari J."/>
            <person name="Rado J."/>
            <person name="Szerdahelyi G.S."/>
        </authorList>
    </citation>
    <scope>NUCLEOTIDE SEQUENCE [LARGE SCALE GENOMIC DNA]</scope>
    <source>
        <strain evidence="5 6">ZS-1/3</strain>
    </source>
</reference>